<comment type="caution">
    <text evidence="2">The sequence shown here is derived from an EMBL/GenBank/DDBJ whole genome shotgun (WGS) entry which is preliminary data.</text>
</comment>
<keyword evidence="2" id="KW-0238">DNA-binding</keyword>
<sequence length="70" mass="7748">MPLSATHGATSAICWISWISWVAGMTDESIAHRLGISKRTVQRCVTDFAKKLDAQTRFQTGVQAARQGWL</sequence>
<reference evidence="2 3" key="1">
    <citation type="submission" date="2023-07" db="EMBL/GenBank/DDBJ databases">
        <title>Sequencing the genomes of 1000 actinobacteria strains.</title>
        <authorList>
            <person name="Klenk H.-P."/>
        </authorList>
    </citation>
    <scope>NUCLEOTIDE SEQUENCE [LARGE SCALE GENOMIC DNA]</scope>
    <source>
        <strain evidence="2 3">DSM 44109</strain>
    </source>
</reference>
<accession>A0ABT9RH56</accession>
<dbReference type="InterPro" id="IPR036388">
    <property type="entry name" value="WH-like_DNA-bd_sf"/>
</dbReference>
<evidence type="ECO:0000259" key="1">
    <source>
        <dbReference type="Pfam" id="PF00196"/>
    </source>
</evidence>
<evidence type="ECO:0000313" key="2">
    <source>
        <dbReference type="EMBL" id="MDP9868606.1"/>
    </source>
</evidence>
<dbReference type="EMBL" id="JAUSRB010000002">
    <property type="protein sequence ID" value="MDP9868606.1"/>
    <property type="molecule type" value="Genomic_DNA"/>
</dbReference>
<gene>
    <name evidence="2" type="ORF">J2S55_007872</name>
</gene>
<organism evidence="2 3">
    <name type="scientific">Streptosporangium brasiliense</name>
    <dbReference type="NCBI Taxonomy" id="47480"/>
    <lineage>
        <taxon>Bacteria</taxon>
        <taxon>Bacillati</taxon>
        <taxon>Actinomycetota</taxon>
        <taxon>Actinomycetes</taxon>
        <taxon>Streptosporangiales</taxon>
        <taxon>Streptosporangiaceae</taxon>
        <taxon>Streptosporangium</taxon>
    </lineage>
</organism>
<feature type="domain" description="HTH luxR-type" evidence="1">
    <location>
        <begin position="21"/>
        <end position="59"/>
    </location>
</feature>
<dbReference type="SUPFAM" id="SSF46894">
    <property type="entry name" value="C-terminal effector domain of the bipartite response regulators"/>
    <property type="match status" value="1"/>
</dbReference>
<evidence type="ECO:0000313" key="3">
    <source>
        <dbReference type="Proteomes" id="UP001230426"/>
    </source>
</evidence>
<dbReference type="Proteomes" id="UP001230426">
    <property type="component" value="Unassembled WGS sequence"/>
</dbReference>
<dbReference type="InterPro" id="IPR000792">
    <property type="entry name" value="Tscrpt_reg_LuxR_C"/>
</dbReference>
<dbReference type="Pfam" id="PF00196">
    <property type="entry name" value="GerE"/>
    <property type="match status" value="1"/>
</dbReference>
<dbReference type="InterPro" id="IPR016032">
    <property type="entry name" value="Sig_transdc_resp-reg_C-effctor"/>
</dbReference>
<dbReference type="RefSeq" id="WP_306871663.1">
    <property type="nucleotide sequence ID" value="NZ_JAUSRB010000002.1"/>
</dbReference>
<protein>
    <submittedName>
        <fullName evidence="2">DNA-binding NarL/FixJ family response regulator</fullName>
    </submittedName>
</protein>
<keyword evidence="3" id="KW-1185">Reference proteome</keyword>
<dbReference type="GO" id="GO:0003677">
    <property type="term" value="F:DNA binding"/>
    <property type="evidence" value="ECO:0007669"/>
    <property type="project" value="UniProtKB-KW"/>
</dbReference>
<dbReference type="Gene3D" id="1.10.10.10">
    <property type="entry name" value="Winged helix-like DNA-binding domain superfamily/Winged helix DNA-binding domain"/>
    <property type="match status" value="1"/>
</dbReference>
<name>A0ABT9RH56_9ACTN</name>
<proteinExistence type="predicted"/>